<keyword evidence="3" id="KW-0175">Coiled coil</keyword>
<dbReference type="InterPro" id="IPR036388">
    <property type="entry name" value="WH-like_DNA-bd_sf"/>
</dbReference>
<evidence type="ECO:0000256" key="3">
    <source>
        <dbReference type="SAM" id="Coils"/>
    </source>
</evidence>
<name>A0A8S5LRG2_9CAUD</name>
<feature type="coiled-coil region" evidence="3">
    <location>
        <begin position="373"/>
        <end position="432"/>
    </location>
</feature>
<evidence type="ECO:0000313" key="5">
    <source>
        <dbReference type="EMBL" id="DAD72617.1"/>
    </source>
</evidence>
<accession>A0A8S5LRG2</accession>
<proteinExistence type="predicted"/>
<protein>
    <submittedName>
        <fullName evidence="5">Endosialidase chaperone</fullName>
    </submittedName>
</protein>
<evidence type="ECO:0000259" key="4">
    <source>
        <dbReference type="PROSITE" id="PS51688"/>
    </source>
</evidence>
<comment type="subcellular location">
    <subcellularLocation>
        <location evidence="1">Virion</location>
    </subcellularLocation>
</comment>
<dbReference type="Pfam" id="PF13884">
    <property type="entry name" value="Peptidase_S74"/>
    <property type="match status" value="1"/>
</dbReference>
<dbReference type="InterPro" id="IPR030392">
    <property type="entry name" value="S74_ICA"/>
</dbReference>
<feature type="domain" description="Peptidase S74" evidence="4">
    <location>
        <begin position="621"/>
        <end position="721"/>
    </location>
</feature>
<sequence length="724" mass="79808">MDFLRSENSMIKISEAIKKLYIEDSTPIELEVRFKDNAFPTIKGSDVLSEQMTLHESICEEEQLKFGGCNASSFELTVFNLNSGIKGYEIEPVLITNKTEIPLGVFYVETIEKYAGKDYKKLTAYDKMRYFDVDVKDWYDNLTFPISVKNFRDSLCEYVGVEQNNVTLITDNIMLAKELDSSNGINGLFLTKQICEISGVFGRMDRYGKFDYLSLESSMLLPADDLYPANDLYPSAGSGSSENSFNISTSLMYEHPLVEDFFTSNIDGVIIVDSEGAQVITENNQNPYYVQDNFVIMGQTHETITALANALLSKISSISYRPINSSKIKGQPHVECGDFISGEVNGYGFEAYVFQRDLTGIKALRDAYICKGKEMLENDMNGVTAQLQRLNKTTERVKTSVQVTEKGLESEVKRATDAESELSTRIEQTEQQIILRVNSSGKIVQVSLIGDTGSGTEFKVNSDNINLSANDVINLLSGGTINLTGKNIAITSDNFSVTKEGKMTCNGANINGNIETNGELKIKNSSTGVIASVSSKAVQMSSMTVTDVSGRGVVVASSSNSGDNGMTFECNSKLYRVIGFMQCDDFFSAKANFSDAGVVRLVCMNIATNAIKTYSAVQVASDADLKTEVQSLDTKKSSDFIYALNPVEYKYKDGTSDRLHHGFIAQELHDSMQSDWGVYCDANIGTGEKGGKALRYEELIADLVATVQSQNERIKELEKKIGGR</sequence>
<evidence type="ECO:0000256" key="2">
    <source>
        <dbReference type="ARBA" id="ARBA00022732"/>
    </source>
</evidence>
<dbReference type="PROSITE" id="PS51688">
    <property type="entry name" value="ICA"/>
    <property type="match status" value="1"/>
</dbReference>
<dbReference type="Gene3D" id="1.10.10.10">
    <property type="entry name" value="Winged helix-like DNA-binding domain superfamily/Winged helix DNA-binding domain"/>
    <property type="match status" value="1"/>
</dbReference>
<dbReference type="GO" id="GO:0098015">
    <property type="term" value="C:virus tail"/>
    <property type="evidence" value="ECO:0007669"/>
    <property type="project" value="UniProtKB-KW"/>
</dbReference>
<dbReference type="EMBL" id="BK015904">
    <property type="protein sequence ID" value="DAD72617.1"/>
    <property type="molecule type" value="Genomic_DNA"/>
</dbReference>
<evidence type="ECO:0000256" key="1">
    <source>
        <dbReference type="ARBA" id="ARBA00004328"/>
    </source>
</evidence>
<keyword evidence="2" id="KW-1227">Viral tail protein</keyword>
<keyword evidence="2" id="KW-0946">Virion</keyword>
<reference evidence="5" key="1">
    <citation type="journal article" date="2021" name="Proc. Natl. Acad. Sci. U.S.A.">
        <title>A Catalog of Tens of Thousands of Viruses from Human Metagenomes Reveals Hidden Associations with Chronic Diseases.</title>
        <authorList>
            <person name="Tisza M.J."/>
            <person name="Buck C.B."/>
        </authorList>
    </citation>
    <scope>NUCLEOTIDE SEQUENCE</scope>
    <source>
        <strain evidence="5">Ct7EW56</strain>
    </source>
</reference>
<organism evidence="5">
    <name type="scientific">Siphoviridae sp. ct7EW56</name>
    <dbReference type="NCBI Taxonomy" id="2827562"/>
    <lineage>
        <taxon>Viruses</taxon>
        <taxon>Duplodnaviria</taxon>
        <taxon>Heunggongvirae</taxon>
        <taxon>Uroviricota</taxon>
        <taxon>Caudoviricetes</taxon>
    </lineage>
</organism>